<proteinExistence type="predicted"/>
<reference evidence="4" key="1">
    <citation type="submission" date="2020-03" db="EMBL/GenBank/DDBJ databases">
        <title>Intra-Species Differences in Population Size shape Life History and Genome Evolution.</title>
        <authorList>
            <person name="Willemsen D."/>
            <person name="Cui R."/>
            <person name="Valenzano D.R."/>
        </authorList>
    </citation>
    <scope>NUCLEOTIDE SEQUENCE</scope>
    <source>
        <strain evidence="4">GRZ</strain>
        <tissue evidence="4">Whole</tissue>
    </source>
</reference>
<dbReference type="EMBL" id="JAAVVJ010000007">
    <property type="protein sequence ID" value="KAF7219443.1"/>
    <property type="molecule type" value="Genomic_DNA"/>
</dbReference>
<dbReference type="PANTHER" id="PTHR23227:SF67">
    <property type="entry name" value="CRANIOFACIAL DEVELOPMENT PROTEIN 2-LIKE"/>
    <property type="match status" value="1"/>
</dbReference>
<dbReference type="AlphaFoldDB" id="A0A9D3BUW7"/>
<feature type="region of interest" description="Disordered" evidence="2">
    <location>
        <begin position="1"/>
        <end position="21"/>
    </location>
</feature>
<dbReference type="InterPro" id="IPR036691">
    <property type="entry name" value="Endo/exonu/phosph_ase_sf"/>
</dbReference>
<evidence type="ECO:0000259" key="3">
    <source>
        <dbReference type="Pfam" id="PF03372"/>
    </source>
</evidence>
<feature type="compositionally biased region" description="Basic and acidic residues" evidence="2">
    <location>
        <begin position="9"/>
        <end position="19"/>
    </location>
</feature>
<evidence type="ECO:0000313" key="4">
    <source>
        <dbReference type="EMBL" id="KAF7219443.1"/>
    </source>
</evidence>
<evidence type="ECO:0000256" key="2">
    <source>
        <dbReference type="SAM" id="MobiDB-lite"/>
    </source>
</evidence>
<sequence length="488" mass="56454">MGGTPQGDVDQRNLGEGHPNRKPLVLQAWGLGRRLTTYSWKNKPVTETTDIILQNNQGGAGIMTGIMTMVGQSLWEDQHPTRYLVTPKKVLTIGHWNVRTVYRGGAAAQIAREMEGYQLDVLGISECRWTGVGRVRMASGQTMLYSGDEELHEGVVGIMLIQQAEKLLMEWTPINKRIITARFYSRYRRVTIIQVYAPHNEKEDEEKEQFYQELQEALDGCNRNDIIIIMGDLNAKVGSDNSGYERSMGVHGLGIQNDNGVRLCEFCQINGLVITGTLFPHKDTHKATWVSANDSVRNQIDHLLISGQWRSSVLDSRVQRGADVGSDHYLVRARIRLRLNRHMVNNIKQKIDVERLGDEETRKKYCEAVKSRLEENRRESEDIEEMWEQLKNAYIRSAEEVLGFMKRKNKPWISNNTWKLIDERKTIKTKTDSTRSERIKNKLRNEYREKDREVKKVSERTRGCGCQRRQRELKRQRRKDGRKNCITL</sequence>
<dbReference type="InterPro" id="IPR005135">
    <property type="entry name" value="Endo/exonuclease/phosphatase"/>
</dbReference>
<dbReference type="PANTHER" id="PTHR23227">
    <property type="entry name" value="BUCENTAUR RELATED"/>
    <property type="match status" value="1"/>
</dbReference>
<dbReference type="Pfam" id="PF03372">
    <property type="entry name" value="Exo_endo_phos"/>
    <property type="match status" value="1"/>
</dbReference>
<dbReference type="GO" id="GO:0003824">
    <property type="term" value="F:catalytic activity"/>
    <property type="evidence" value="ECO:0007669"/>
    <property type="project" value="InterPro"/>
</dbReference>
<accession>A0A9D3BUW7</accession>
<feature type="coiled-coil region" evidence="1">
    <location>
        <begin position="366"/>
        <end position="393"/>
    </location>
</feature>
<gene>
    <name evidence="4" type="ORF">G4P62_018482</name>
</gene>
<dbReference type="Proteomes" id="UP000822369">
    <property type="component" value="Chromosome 7"/>
</dbReference>
<organism evidence="4 5">
    <name type="scientific">Nothobranchius furzeri</name>
    <name type="common">Turquoise killifish</name>
    <dbReference type="NCBI Taxonomy" id="105023"/>
    <lineage>
        <taxon>Eukaryota</taxon>
        <taxon>Metazoa</taxon>
        <taxon>Chordata</taxon>
        <taxon>Craniata</taxon>
        <taxon>Vertebrata</taxon>
        <taxon>Euteleostomi</taxon>
        <taxon>Actinopterygii</taxon>
        <taxon>Neopterygii</taxon>
        <taxon>Teleostei</taxon>
        <taxon>Neoteleostei</taxon>
        <taxon>Acanthomorphata</taxon>
        <taxon>Ovalentaria</taxon>
        <taxon>Atherinomorphae</taxon>
        <taxon>Cyprinodontiformes</taxon>
        <taxon>Nothobranchiidae</taxon>
        <taxon>Nothobranchius</taxon>
    </lineage>
</organism>
<evidence type="ECO:0000256" key="1">
    <source>
        <dbReference type="SAM" id="Coils"/>
    </source>
</evidence>
<dbReference type="InterPro" id="IPR027124">
    <property type="entry name" value="Swc5/CFDP1/2"/>
</dbReference>
<feature type="domain" description="Endonuclease/exonuclease/phosphatase" evidence="3">
    <location>
        <begin position="95"/>
        <end position="328"/>
    </location>
</feature>
<protein>
    <submittedName>
        <fullName evidence="4">Craniofacial development protein 2-like</fullName>
    </submittedName>
</protein>
<evidence type="ECO:0000313" key="5">
    <source>
        <dbReference type="Proteomes" id="UP000822369"/>
    </source>
</evidence>
<keyword evidence="1" id="KW-0175">Coiled coil</keyword>
<comment type="caution">
    <text evidence="4">The sequence shown here is derived from an EMBL/GenBank/DDBJ whole genome shotgun (WGS) entry which is preliminary data.</text>
</comment>
<dbReference type="SUPFAM" id="SSF56219">
    <property type="entry name" value="DNase I-like"/>
    <property type="match status" value="1"/>
</dbReference>
<name>A0A9D3BUW7_NOTFU</name>
<dbReference type="Gene3D" id="3.60.10.10">
    <property type="entry name" value="Endonuclease/exonuclease/phosphatase"/>
    <property type="match status" value="1"/>
</dbReference>
<dbReference type="CDD" id="cd09076">
    <property type="entry name" value="L1-EN"/>
    <property type="match status" value="1"/>
</dbReference>